<evidence type="ECO:0000313" key="3">
    <source>
        <dbReference type="Proteomes" id="UP000678499"/>
    </source>
</evidence>
<proteinExistence type="predicted"/>
<dbReference type="AlphaFoldDB" id="A0A7R9BK40"/>
<dbReference type="Proteomes" id="UP000678499">
    <property type="component" value="Unassembled WGS sequence"/>
</dbReference>
<protein>
    <submittedName>
        <fullName evidence="2">Uncharacterized protein</fullName>
    </submittedName>
</protein>
<feature type="region of interest" description="Disordered" evidence="1">
    <location>
        <begin position="526"/>
        <end position="561"/>
    </location>
</feature>
<name>A0A7R9BK40_9CRUS</name>
<accession>A0A7R9BK40</accession>
<sequence>MPQLRILQLPALIGNNFTADLDSILSRPLGIHQSFCSRSWFLLLHSACTSVEGLRKRAYSILTPSMLYILKTLDALQFMAFDNAHCFQDCGDPPLPENDLVLDAATVGHPENFLAVVKLSRRFQVVDVKRWAGLGASSAASENGQEIVELKEDGKVLMIKKLFDLLDAKRQEIEKLNIELEYWRSPWTGLCPIWNGADVDVIVGVVLQTAKDIKDLSQFVESMADIVKMVDLQKEDDSLLEFRACANIFLCLQKMDSTTKRKKASPMDPLDRRYTLHQEEWGSSFAAWRSYNLLHEASQAYKVWKKLVAWDFRQAPLVMGDRNPFSNNLGGWRPVYVRPRMREDGWVSGTPQQFRRYNRSLWSFVHSESFTLNFVYLELIRGETPQEDLKQEITAKQASPEEGITSAPSSTIDISAAASNQATTRQEEPADTPSSGETPQKVEQINAELGPEASQPMGSILFNNCTLYPGTYALALLKAWGFQEEIISDQCKGMIRVNDACWLFAGISYLSRDEAIWEEIQQQIPTQMSNREKASAESQLDASGMQKEPVTPSAGKTPPAEPFIITDAEMKQDKSTTTFATREELIRTTEADDEKTRAMIKTLPEKYQRCDLGAGGVAVFGLDQIPFGDLSEEFWDEFPPQDILRFENKSGDKEGSKQLYKVWKKLFDFGFREEPYVPANACHSLPEIRRSDGWLTCGNPSDHRSPPEVYKFFLKFGVHTYASYNFLYLVRRETAKDDLKWRNPELNYELAWSTYKHRFTFKFKMSMGKIESLPEMHPPKQCDLGVGGVAVFGLDQIPFGDLSEEFWDEFPPQDILRFENTSGDKQGVNQAYKVWKKLFDWGFREEPSIVAENARKGYPVPTIRSNGWFPCGNLSDRSSGGLHIFKKNFKPQVWIRRMLKNMDHAAL</sequence>
<feature type="compositionally biased region" description="Polar residues" evidence="1">
    <location>
        <begin position="406"/>
        <end position="424"/>
    </location>
</feature>
<evidence type="ECO:0000256" key="1">
    <source>
        <dbReference type="SAM" id="MobiDB-lite"/>
    </source>
</evidence>
<organism evidence="2">
    <name type="scientific">Notodromas monacha</name>
    <dbReference type="NCBI Taxonomy" id="399045"/>
    <lineage>
        <taxon>Eukaryota</taxon>
        <taxon>Metazoa</taxon>
        <taxon>Ecdysozoa</taxon>
        <taxon>Arthropoda</taxon>
        <taxon>Crustacea</taxon>
        <taxon>Oligostraca</taxon>
        <taxon>Ostracoda</taxon>
        <taxon>Podocopa</taxon>
        <taxon>Podocopida</taxon>
        <taxon>Cypridocopina</taxon>
        <taxon>Cypridoidea</taxon>
        <taxon>Cyprididae</taxon>
        <taxon>Notodromas</taxon>
    </lineage>
</organism>
<evidence type="ECO:0000313" key="2">
    <source>
        <dbReference type="EMBL" id="CAD7276820.1"/>
    </source>
</evidence>
<gene>
    <name evidence="2" type="ORF">NMOB1V02_LOCUS4570</name>
</gene>
<dbReference type="EMBL" id="CAJPEX010000722">
    <property type="protein sequence ID" value="CAG0916972.1"/>
    <property type="molecule type" value="Genomic_DNA"/>
</dbReference>
<dbReference type="EMBL" id="OA882759">
    <property type="protein sequence ID" value="CAD7276820.1"/>
    <property type="molecule type" value="Genomic_DNA"/>
</dbReference>
<feature type="region of interest" description="Disordered" evidence="1">
    <location>
        <begin position="390"/>
        <end position="440"/>
    </location>
</feature>
<reference evidence="2" key="1">
    <citation type="submission" date="2020-11" db="EMBL/GenBank/DDBJ databases">
        <authorList>
            <person name="Tran Van P."/>
        </authorList>
    </citation>
    <scope>NUCLEOTIDE SEQUENCE</scope>
</reference>
<keyword evidence="3" id="KW-1185">Reference proteome</keyword>
<dbReference type="OrthoDB" id="2161780at2759"/>